<dbReference type="PROSITE" id="PS51125">
    <property type="entry name" value="NHL"/>
    <property type="match status" value="3"/>
</dbReference>
<evidence type="ECO:0000313" key="4">
    <source>
        <dbReference type="EMBL" id="CAJ0815220.1"/>
    </source>
</evidence>
<feature type="repeat" description="NHL" evidence="2">
    <location>
        <begin position="154"/>
        <end position="184"/>
    </location>
</feature>
<dbReference type="GO" id="GO:0016829">
    <property type="term" value="F:lyase activity"/>
    <property type="evidence" value="ECO:0007669"/>
    <property type="project" value="UniProtKB-KW"/>
</dbReference>
<dbReference type="RefSeq" id="WP_316681282.1">
    <property type="nucleotide sequence ID" value="NZ_CATZLL010000007.1"/>
</dbReference>
<sequence>MKTNTVYRVRLCAAAAISLFLVACGGGDDTPNASAAPQAPATPTTPTYTIGGTIAGLQSGTKLVLLNNGGDALTQSANGAFTFATSVAFNTGYAVSVGTQPLGQSCTVSNGSGTATANITNVAVTCAAAQAQVTALAGSTTKGHADGTGSAASFFGPIGVAVDASGNLYVADSNNNMIRKITPAGVVSTLAGSTTAGHADGTGSAASFYQPIGLAVDASGNVYVADSNNNMIRKITPAGVVSTLAGSTTAGHADGTGAAASFNIPSCVVVDASGNLYVSDAFNNQIRKITPAGVVSTLAGSTTAGHADGTGSAASFSAPRGMAFDASGNLYVADQGNSMIRKITPAGVVSTLAGSTTRGFADGTGSAASFANPSGVAVDASGNVYVADYANNEIRKITPAGVVSTLAGSTTSGSADGTGSAASFNGPYGVAVDAGGNVYVADVFNNMIRKLVPVQ</sequence>
<dbReference type="Pfam" id="PF01436">
    <property type="entry name" value="NHL"/>
    <property type="match status" value="4"/>
</dbReference>
<dbReference type="PANTHER" id="PTHR13833">
    <property type="match status" value="1"/>
</dbReference>
<keyword evidence="1" id="KW-0677">Repeat</keyword>
<dbReference type="SUPFAM" id="SSF101898">
    <property type="entry name" value="NHL repeat"/>
    <property type="match status" value="1"/>
</dbReference>
<dbReference type="Gene3D" id="2.120.10.30">
    <property type="entry name" value="TolB, C-terminal domain"/>
    <property type="match status" value="3"/>
</dbReference>
<feature type="repeat" description="NHL" evidence="2">
    <location>
        <begin position="208"/>
        <end position="238"/>
    </location>
</feature>
<evidence type="ECO:0000256" key="3">
    <source>
        <dbReference type="SAM" id="SignalP"/>
    </source>
</evidence>
<dbReference type="CDD" id="cd14953">
    <property type="entry name" value="NHL_like_1"/>
    <property type="match status" value="1"/>
</dbReference>
<evidence type="ECO:0000256" key="1">
    <source>
        <dbReference type="ARBA" id="ARBA00022737"/>
    </source>
</evidence>
<name>A0ABM9K4S2_9RALS</name>
<comment type="caution">
    <text evidence="4">The sequence shown here is derived from an EMBL/GenBank/DDBJ whole genome shotgun (WGS) entry which is preliminary data.</text>
</comment>
<dbReference type="EMBL" id="CATZLL010000007">
    <property type="protein sequence ID" value="CAJ0815220.1"/>
    <property type="molecule type" value="Genomic_DNA"/>
</dbReference>
<dbReference type="InterPro" id="IPR011042">
    <property type="entry name" value="6-blade_b-propeller_TolB-like"/>
</dbReference>
<dbReference type="Proteomes" id="UP001189757">
    <property type="component" value="Unassembled WGS sequence"/>
</dbReference>
<feature type="signal peptide" evidence="3">
    <location>
        <begin position="1"/>
        <end position="23"/>
    </location>
</feature>
<dbReference type="PROSITE" id="PS51257">
    <property type="entry name" value="PROKAR_LIPOPROTEIN"/>
    <property type="match status" value="1"/>
</dbReference>
<keyword evidence="5" id="KW-1185">Reference proteome</keyword>
<feature type="chain" id="PRO_5047001682" evidence="3">
    <location>
        <begin position="24"/>
        <end position="455"/>
    </location>
</feature>
<dbReference type="EC" id="4.2.99.-" evidence="4"/>
<proteinExistence type="predicted"/>
<reference evidence="4 5" key="1">
    <citation type="submission" date="2023-07" db="EMBL/GenBank/DDBJ databases">
        <authorList>
            <person name="Peeters C."/>
        </authorList>
    </citation>
    <scope>NUCLEOTIDE SEQUENCE [LARGE SCALE GENOMIC DNA]</scope>
    <source>
        <strain evidence="4 5">LMG 18101</strain>
    </source>
</reference>
<gene>
    <name evidence="4" type="primary">vgb_2</name>
    <name evidence="4" type="ORF">LMG18101_02514</name>
</gene>
<evidence type="ECO:0000313" key="5">
    <source>
        <dbReference type="Proteomes" id="UP001189757"/>
    </source>
</evidence>
<protein>
    <submittedName>
        <fullName evidence="4">Virginiamycin B lyase</fullName>
        <ecNumber evidence="4">4.2.99.-</ecNumber>
    </submittedName>
</protein>
<organism evidence="4 5">
    <name type="scientific">Ralstonia flaminis</name>
    <dbReference type="NCBI Taxonomy" id="3058597"/>
    <lineage>
        <taxon>Bacteria</taxon>
        <taxon>Pseudomonadati</taxon>
        <taxon>Pseudomonadota</taxon>
        <taxon>Betaproteobacteria</taxon>
        <taxon>Burkholderiales</taxon>
        <taxon>Burkholderiaceae</taxon>
        <taxon>Ralstonia</taxon>
    </lineage>
</organism>
<evidence type="ECO:0000256" key="2">
    <source>
        <dbReference type="PROSITE-ProRule" id="PRU00504"/>
    </source>
</evidence>
<dbReference type="InterPro" id="IPR001258">
    <property type="entry name" value="NHL_repeat"/>
</dbReference>
<dbReference type="PANTHER" id="PTHR13833:SF71">
    <property type="entry name" value="NHL DOMAIN-CONTAINING PROTEIN"/>
    <property type="match status" value="1"/>
</dbReference>
<keyword evidence="4" id="KW-0456">Lyase</keyword>
<accession>A0ABM9K4S2</accession>
<feature type="repeat" description="NHL" evidence="2">
    <location>
        <begin position="358"/>
        <end position="400"/>
    </location>
</feature>
<keyword evidence="3" id="KW-0732">Signal</keyword>